<evidence type="ECO:0000313" key="2">
    <source>
        <dbReference type="EMBL" id="KAF2093655.1"/>
    </source>
</evidence>
<dbReference type="Pfam" id="PF12146">
    <property type="entry name" value="Hydrolase_4"/>
    <property type="match status" value="1"/>
</dbReference>
<dbReference type="InterPro" id="IPR051044">
    <property type="entry name" value="MAG_DAG_Lipase"/>
</dbReference>
<dbReference type="InterPro" id="IPR029058">
    <property type="entry name" value="AB_hydrolase_fold"/>
</dbReference>
<name>A0A9P4M1N3_9PEZI</name>
<dbReference type="PANTHER" id="PTHR11614">
    <property type="entry name" value="PHOSPHOLIPASE-RELATED"/>
    <property type="match status" value="1"/>
</dbReference>
<sequence>MDTHTTAEGQHVLDDGAKLHTKTWKPSGTVQAYMVVMHGFSDHSDMYPELFTTLASQGIEVRAFDQRGWGRSVTKPSEKGHTGPTTTVMADMTSFLSTIIPNRPVPAAPVFLYGHSMGGQETLIYAATGPAHIRQQIRGYLLEAPFVALHPKSRPNPVTVVVGRLAGKLLPHYHMYNPLDYSVISRDKEIQQAVKEDTLCHDTGTLEGLAGMLDRAADLESGKVKVGKDAGEGGKTRIWISHGTQDKVCSFEATKNLYESLDPAIEDKEFKVYDGWYHMLHRDLPEDRVKYADDVAKWILARLGPGTEPKSKL</sequence>
<keyword evidence="3" id="KW-1185">Reference proteome</keyword>
<evidence type="ECO:0000259" key="1">
    <source>
        <dbReference type="Pfam" id="PF12146"/>
    </source>
</evidence>
<reference evidence="2" key="1">
    <citation type="journal article" date="2020" name="Stud. Mycol.">
        <title>101 Dothideomycetes genomes: a test case for predicting lifestyles and emergence of pathogens.</title>
        <authorList>
            <person name="Haridas S."/>
            <person name="Albert R."/>
            <person name="Binder M."/>
            <person name="Bloem J."/>
            <person name="Labutti K."/>
            <person name="Salamov A."/>
            <person name="Andreopoulos B."/>
            <person name="Baker S."/>
            <person name="Barry K."/>
            <person name="Bills G."/>
            <person name="Bluhm B."/>
            <person name="Cannon C."/>
            <person name="Castanera R."/>
            <person name="Culley D."/>
            <person name="Daum C."/>
            <person name="Ezra D."/>
            <person name="Gonzalez J."/>
            <person name="Henrissat B."/>
            <person name="Kuo A."/>
            <person name="Liang C."/>
            <person name="Lipzen A."/>
            <person name="Lutzoni F."/>
            <person name="Magnuson J."/>
            <person name="Mondo S."/>
            <person name="Nolan M."/>
            <person name="Ohm R."/>
            <person name="Pangilinan J."/>
            <person name="Park H.-J."/>
            <person name="Ramirez L."/>
            <person name="Alfaro M."/>
            <person name="Sun H."/>
            <person name="Tritt A."/>
            <person name="Yoshinaga Y."/>
            <person name="Zwiers L.-H."/>
            <person name="Turgeon B."/>
            <person name="Goodwin S."/>
            <person name="Spatafora J."/>
            <person name="Crous P."/>
            <person name="Grigoriev I."/>
        </authorList>
    </citation>
    <scope>NUCLEOTIDE SEQUENCE</scope>
    <source>
        <strain evidence="2">CBS 133067</strain>
    </source>
</reference>
<feature type="domain" description="Serine aminopeptidase S33" evidence="1">
    <location>
        <begin position="30"/>
        <end position="283"/>
    </location>
</feature>
<dbReference type="SUPFAM" id="SSF53474">
    <property type="entry name" value="alpha/beta-Hydrolases"/>
    <property type="match status" value="1"/>
</dbReference>
<dbReference type="AlphaFoldDB" id="A0A9P4M1N3"/>
<organism evidence="2 3">
    <name type="scientific">Rhizodiscina lignyota</name>
    <dbReference type="NCBI Taxonomy" id="1504668"/>
    <lineage>
        <taxon>Eukaryota</taxon>
        <taxon>Fungi</taxon>
        <taxon>Dikarya</taxon>
        <taxon>Ascomycota</taxon>
        <taxon>Pezizomycotina</taxon>
        <taxon>Dothideomycetes</taxon>
        <taxon>Pleosporomycetidae</taxon>
        <taxon>Aulographales</taxon>
        <taxon>Rhizodiscinaceae</taxon>
        <taxon>Rhizodiscina</taxon>
    </lineage>
</organism>
<dbReference type="InterPro" id="IPR022742">
    <property type="entry name" value="Hydrolase_4"/>
</dbReference>
<dbReference type="Proteomes" id="UP000799772">
    <property type="component" value="Unassembled WGS sequence"/>
</dbReference>
<comment type="caution">
    <text evidence="2">The sequence shown here is derived from an EMBL/GenBank/DDBJ whole genome shotgun (WGS) entry which is preliminary data.</text>
</comment>
<accession>A0A9P4M1N3</accession>
<gene>
    <name evidence="2" type="ORF">NA57DRAFT_69067</name>
</gene>
<dbReference type="OrthoDB" id="10249433at2759"/>
<evidence type="ECO:0000313" key="3">
    <source>
        <dbReference type="Proteomes" id="UP000799772"/>
    </source>
</evidence>
<protein>
    <submittedName>
        <fullName evidence="2">Alpha/beta-hydrolase</fullName>
    </submittedName>
</protein>
<dbReference type="EMBL" id="ML978137">
    <property type="protein sequence ID" value="KAF2093655.1"/>
    <property type="molecule type" value="Genomic_DNA"/>
</dbReference>
<dbReference type="Gene3D" id="3.40.50.1820">
    <property type="entry name" value="alpha/beta hydrolase"/>
    <property type="match status" value="1"/>
</dbReference>
<proteinExistence type="predicted"/>